<evidence type="ECO:0000256" key="1">
    <source>
        <dbReference type="SAM" id="MobiDB-lite"/>
    </source>
</evidence>
<feature type="region of interest" description="Disordered" evidence="1">
    <location>
        <begin position="75"/>
        <end position="95"/>
    </location>
</feature>
<dbReference type="AlphaFoldDB" id="A0AAV6YWF7"/>
<dbReference type="SMART" id="SM00569">
    <property type="entry name" value="L27"/>
    <property type="match status" value="1"/>
</dbReference>
<sequence>MEDLLSSLKDIQHTLTDTQSQEDLSLLLHLVQNVDFQNAFKIHNAVAVHMNKASPPYPLTPNVQELTQEVQRTLHASHHKESQELADLLSAPHIQ</sequence>
<dbReference type="Gene3D" id="1.20.1270.460">
    <property type="match status" value="1"/>
</dbReference>
<dbReference type="Gene3D" id="1.10.287.650">
    <property type="entry name" value="L27 domain"/>
    <property type="match status" value="1"/>
</dbReference>
<dbReference type="SUPFAM" id="SSF101288">
    <property type="entry name" value="L27 domain"/>
    <property type="match status" value="1"/>
</dbReference>
<dbReference type="InterPro" id="IPR004172">
    <property type="entry name" value="L27_dom"/>
</dbReference>
<dbReference type="EMBL" id="WNYA01015191">
    <property type="protein sequence ID" value="KAG8539315.1"/>
    <property type="molecule type" value="Genomic_DNA"/>
</dbReference>
<feature type="non-terminal residue" evidence="3">
    <location>
        <position position="95"/>
    </location>
</feature>
<reference evidence="3" key="1">
    <citation type="thesis" date="2020" institute="ProQuest LLC" country="789 East Eisenhower Parkway, Ann Arbor, MI, USA">
        <title>Comparative Genomics and Chromosome Evolution.</title>
        <authorList>
            <person name="Mudd A.B."/>
        </authorList>
    </citation>
    <scope>NUCLEOTIDE SEQUENCE</scope>
    <source>
        <strain evidence="3">237g6f4</strain>
        <tissue evidence="3">Blood</tissue>
    </source>
</reference>
<dbReference type="Proteomes" id="UP000824782">
    <property type="component" value="Unassembled WGS sequence"/>
</dbReference>
<evidence type="ECO:0000313" key="3">
    <source>
        <dbReference type="EMBL" id="KAG8539315.1"/>
    </source>
</evidence>
<dbReference type="PROSITE" id="PS51022">
    <property type="entry name" value="L27"/>
    <property type="match status" value="2"/>
</dbReference>
<feature type="domain" description="L27" evidence="2">
    <location>
        <begin position="56"/>
        <end position="95"/>
    </location>
</feature>
<organism evidence="3 4">
    <name type="scientific">Engystomops pustulosus</name>
    <name type="common">Tungara frog</name>
    <name type="synonym">Physalaemus pustulosus</name>
    <dbReference type="NCBI Taxonomy" id="76066"/>
    <lineage>
        <taxon>Eukaryota</taxon>
        <taxon>Metazoa</taxon>
        <taxon>Chordata</taxon>
        <taxon>Craniata</taxon>
        <taxon>Vertebrata</taxon>
        <taxon>Euteleostomi</taxon>
        <taxon>Amphibia</taxon>
        <taxon>Batrachia</taxon>
        <taxon>Anura</taxon>
        <taxon>Neobatrachia</taxon>
        <taxon>Hyloidea</taxon>
        <taxon>Leptodactylidae</taxon>
        <taxon>Leiuperinae</taxon>
        <taxon>Engystomops</taxon>
    </lineage>
</organism>
<protein>
    <recommendedName>
        <fullName evidence="2">L27 domain-containing protein</fullName>
    </recommendedName>
</protein>
<evidence type="ECO:0000259" key="2">
    <source>
        <dbReference type="PROSITE" id="PS51022"/>
    </source>
</evidence>
<name>A0AAV6YWF7_ENGPU</name>
<proteinExistence type="predicted"/>
<dbReference type="InterPro" id="IPR036892">
    <property type="entry name" value="L27_dom_sf"/>
</dbReference>
<feature type="domain" description="L27" evidence="2">
    <location>
        <begin position="1"/>
        <end position="54"/>
    </location>
</feature>
<evidence type="ECO:0000313" key="4">
    <source>
        <dbReference type="Proteomes" id="UP000824782"/>
    </source>
</evidence>
<keyword evidence="4" id="KW-1185">Reference proteome</keyword>
<gene>
    <name evidence="3" type="ORF">GDO81_021089</name>
</gene>
<dbReference type="Pfam" id="PF09060">
    <property type="entry name" value="L27_N"/>
    <property type="match status" value="1"/>
</dbReference>
<comment type="caution">
    <text evidence="3">The sequence shown here is derived from an EMBL/GenBank/DDBJ whole genome shotgun (WGS) entry which is preliminary data.</text>
</comment>
<accession>A0AAV6YWF7</accession>
<dbReference type="InterPro" id="IPR015145">
    <property type="entry name" value="L27_N"/>
</dbReference>